<proteinExistence type="inferred from homology"/>
<organism evidence="3 4">
    <name type="scientific">Massilia hydrophila</name>
    <dbReference type="NCBI Taxonomy" id="3044279"/>
    <lineage>
        <taxon>Bacteria</taxon>
        <taxon>Pseudomonadati</taxon>
        <taxon>Pseudomonadota</taxon>
        <taxon>Betaproteobacteria</taxon>
        <taxon>Burkholderiales</taxon>
        <taxon>Oxalobacteraceae</taxon>
        <taxon>Telluria group</taxon>
        <taxon>Massilia</taxon>
    </lineage>
</organism>
<sequence length="113" mass="11932">MNTFFNDLQGKINQALESSPAKDIERNVKAIMTQGFSKLDLVTREEFDIQAQVLAKTRAKLEALELRVVELEARLSGQPGGSGTATPAASAAASGPLDGATDPAAPHIIIDKS</sequence>
<comment type="similarity">
    <text evidence="1">Belongs to the UbiK family.</text>
</comment>
<protein>
    <recommendedName>
        <fullName evidence="1">Ubiquinone biosynthesis accessory factor UbiK</fullName>
    </recommendedName>
</protein>
<comment type="pathway">
    <text evidence="1">Cofactor biosynthesis; ubiquinone biosynthesis.</text>
</comment>
<evidence type="ECO:0000256" key="1">
    <source>
        <dbReference type="HAMAP-Rule" id="MF_02216"/>
    </source>
</evidence>
<comment type="caution">
    <text evidence="3">The sequence shown here is derived from an EMBL/GenBank/DDBJ whole genome shotgun (WGS) entry which is preliminary data.</text>
</comment>
<keyword evidence="4" id="KW-1185">Reference proteome</keyword>
<dbReference type="PANTHER" id="PTHR38040:SF1">
    <property type="entry name" value="UBIQUINONE BIOSYNTHESIS ACCESSORY FACTOR UBIK"/>
    <property type="match status" value="1"/>
</dbReference>
<dbReference type="HAMAP" id="MF_02216">
    <property type="entry name" value="UbiK"/>
    <property type="match status" value="1"/>
</dbReference>
<dbReference type="InterPro" id="IPR007475">
    <property type="entry name" value="UbiK"/>
</dbReference>
<gene>
    <name evidence="1" type="primary">ubiK</name>
    <name evidence="3" type="ORF">LE190_20530</name>
</gene>
<dbReference type="PANTHER" id="PTHR38040">
    <property type="entry name" value="UBIQUINONE BIOSYNTHESIS ACCESSORY FACTOR UBIK"/>
    <property type="match status" value="1"/>
</dbReference>
<dbReference type="Pfam" id="PF04380">
    <property type="entry name" value="BMFP"/>
    <property type="match status" value="1"/>
</dbReference>
<feature type="compositionally biased region" description="Low complexity" evidence="2">
    <location>
        <begin position="84"/>
        <end position="96"/>
    </location>
</feature>
<accession>A0ABS7YF12</accession>
<keyword evidence="1" id="KW-0963">Cytoplasm</keyword>
<reference evidence="3 4" key="1">
    <citation type="submission" date="2021-07" db="EMBL/GenBank/DDBJ databases">
        <title>Characterization of Violacein-producing bacteria and related species.</title>
        <authorList>
            <person name="Wilson H.S."/>
            <person name="De Leon M.E."/>
        </authorList>
    </citation>
    <scope>NUCLEOTIDE SEQUENCE [LARGE SCALE GENOMIC DNA]</scope>
    <source>
        <strain evidence="3 4">HSC-2F05</strain>
    </source>
</reference>
<feature type="region of interest" description="Disordered" evidence="2">
    <location>
        <begin position="75"/>
        <end position="113"/>
    </location>
</feature>
<evidence type="ECO:0000256" key="2">
    <source>
        <dbReference type="SAM" id="MobiDB-lite"/>
    </source>
</evidence>
<dbReference type="EMBL" id="JAHYBX010000013">
    <property type="protein sequence ID" value="MCA1858295.1"/>
    <property type="molecule type" value="Genomic_DNA"/>
</dbReference>
<comment type="function">
    <text evidence="1">Required for efficient ubiquinone (coenzyme Q) biosynthesis. UbiK is probably an accessory factor of Ubi enzymes and facilitates ubiquinone biosynthesis by acting as an assembly factor, a targeting factor, or both.</text>
</comment>
<dbReference type="Proteomes" id="UP001198602">
    <property type="component" value="Unassembled WGS sequence"/>
</dbReference>
<name>A0ABS7YF12_9BURK</name>
<evidence type="ECO:0000313" key="4">
    <source>
        <dbReference type="Proteomes" id="UP001198602"/>
    </source>
</evidence>
<comment type="subcellular location">
    <subcellularLocation>
        <location evidence="1">Cytoplasm</location>
    </subcellularLocation>
</comment>
<evidence type="ECO:0000313" key="3">
    <source>
        <dbReference type="EMBL" id="MCA1858295.1"/>
    </source>
</evidence>
<keyword evidence="1" id="KW-0831">Ubiquinone biosynthesis</keyword>